<dbReference type="InterPro" id="IPR003615">
    <property type="entry name" value="HNH_nuc"/>
</dbReference>
<evidence type="ECO:0000313" key="5">
    <source>
        <dbReference type="Proteomes" id="UP000247591"/>
    </source>
</evidence>
<comment type="similarity">
    <text evidence="1">Belongs to the Rv1128c/1148c/1588c/1702c/1945/3466 family.</text>
</comment>
<dbReference type="GO" id="GO:0004519">
    <property type="term" value="F:endonuclease activity"/>
    <property type="evidence" value="ECO:0007669"/>
    <property type="project" value="UniProtKB-KW"/>
</dbReference>
<dbReference type="SMART" id="SM00507">
    <property type="entry name" value="HNHc"/>
    <property type="match status" value="1"/>
</dbReference>
<proteinExistence type="inferred from homology"/>
<dbReference type="InterPro" id="IPR003870">
    <property type="entry name" value="DUF222"/>
</dbReference>
<keyword evidence="5" id="KW-1185">Reference proteome</keyword>
<feature type="compositionally biased region" description="Basic and acidic residues" evidence="2">
    <location>
        <begin position="266"/>
        <end position="277"/>
    </location>
</feature>
<evidence type="ECO:0000256" key="2">
    <source>
        <dbReference type="SAM" id="MobiDB-lite"/>
    </source>
</evidence>
<evidence type="ECO:0000259" key="3">
    <source>
        <dbReference type="SMART" id="SM00507"/>
    </source>
</evidence>
<dbReference type="GO" id="GO:0008270">
    <property type="term" value="F:zinc ion binding"/>
    <property type="evidence" value="ECO:0007669"/>
    <property type="project" value="InterPro"/>
</dbReference>
<dbReference type="Proteomes" id="UP000247591">
    <property type="component" value="Unassembled WGS sequence"/>
</dbReference>
<dbReference type="CDD" id="cd00085">
    <property type="entry name" value="HNHc"/>
    <property type="match status" value="1"/>
</dbReference>
<accession>A0A318RL87</accession>
<reference evidence="4 5" key="1">
    <citation type="submission" date="2018-06" db="EMBL/GenBank/DDBJ databases">
        <title>Genomic Encyclopedia of Type Strains, Phase IV (KMG-IV): sequencing the most valuable type-strain genomes for metagenomic binning, comparative biology and taxonomic classification.</title>
        <authorList>
            <person name="Goeker M."/>
        </authorList>
    </citation>
    <scope>NUCLEOTIDE SEQUENCE [LARGE SCALE GENOMIC DNA]</scope>
    <source>
        <strain evidence="4 5">DSM 45521</strain>
    </source>
</reference>
<gene>
    <name evidence="4" type="ORF">DFR67_1284</name>
</gene>
<dbReference type="InterPro" id="IPR002711">
    <property type="entry name" value="HNH"/>
</dbReference>
<feature type="region of interest" description="Disordered" evidence="2">
    <location>
        <begin position="240"/>
        <end position="277"/>
    </location>
</feature>
<organism evidence="4 5">
    <name type="scientific">Williamsia limnetica</name>
    <dbReference type="NCBI Taxonomy" id="882452"/>
    <lineage>
        <taxon>Bacteria</taxon>
        <taxon>Bacillati</taxon>
        <taxon>Actinomycetota</taxon>
        <taxon>Actinomycetes</taxon>
        <taxon>Mycobacteriales</taxon>
        <taxon>Nocardiaceae</taxon>
        <taxon>Williamsia</taxon>
    </lineage>
</organism>
<dbReference type="Pfam" id="PF01844">
    <property type="entry name" value="HNH"/>
    <property type="match status" value="1"/>
</dbReference>
<feature type="domain" description="HNH nuclease" evidence="3">
    <location>
        <begin position="367"/>
        <end position="419"/>
    </location>
</feature>
<evidence type="ECO:0000256" key="1">
    <source>
        <dbReference type="ARBA" id="ARBA00023450"/>
    </source>
</evidence>
<keyword evidence="4" id="KW-0540">Nuclease</keyword>
<keyword evidence="4" id="KW-0378">Hydrolase</keyword>
<keyword evidence="4" id="KW-0255">Endonuclease</keyword>
<protein>
    <submittedName>
        <fullName evidence="4">HNH endonuclease</fullName>
    </submittedName>
</protein>
<dbReference type="EMBL" id="QJSP01000028">
    <property type="protein sequence ID" value="PYE11878.1"/>
    <property type="molecule type" value="Genomic_DNA"/>
</dbReference>
<name>A0A318RL87_WILLI</name>
<dbReference type="Pfam" id="PF02720">
    <property type="entry name" value="DUF222"/>
    <property type="match status" value="1"/>
</dbReference>
<dbReference type="GO" id="GO:0003676">
    <property type="term" value="F:nucleic acid binding"/>
    <property type="evidence" value="ECO:0007669"/>
    <property type="project" value="InterPro"/>
</dbReference>
<comment type="caution">
    <text evidence="4">The sequence shown here is derived from an EMBL/GenBank/DDBJ whole genome shotgun (WGS) entry which is preliminary data.</text>
</comment>
<dbReference type="AlphaFoldDB" id="A0A318RL87"/>
<sequence length="516" mass="56769">MADLIDRIEGMALDASEIVAVREVLSRRLIDAPLAMMSDKEAVELTQAVETQTRRDEAVKIRLSAELTERRVAAKLGHKHNNFLRLVLRISAAQASGRSKRAERTGIWHSITGEVTEPRYPHAAEALRDGAIGLAHEKVIFDTMTALPASIRSDLGLWAQGEKSMADAARTMDPDELKKVGLHLHAYLNPDGTFDDVDRKQKRELNTFKQGADHMAGIKGNLDPATKALWDMVAEKWAAKGMNNPDDPQSPSGNVDKADPQAIKEAAARDSRSQGQRNHDAFRRLLEMVVGQGKLGQHRGLPARVIVTMTLEQLESEVGLATTASGGVIPVRDALALAGATRKFLALLDNKHRPLFLGRQARLASADQRLALIAADRGCCRPGCDKPATRTAVHHLTEWSKGGRTDITALALVCDGDHGQVHDGANGWLTEIITNRTGPPGWQGRIGWRQRGTADPPRPNNTHFSELFFTHPEMWDPDGDDDVAWFKERAREAFGEPQSEPPIRTVDFGWRRPLAA</sequence>
<feature type="region of interest" description="Disordered" evidence="2">
    <location>
        <begin position="490"/>
        <end position="516"/>
    </location>
</feature>
<evidence type="ECO:0000313" key="4">
    <source>
        <dbReference type="EMBL" id="PYE11878.1"/>
    </source>
</evidence>